<feature type="region of interest" description="Disordered" evidence="1">
    <location>
        <begin position="1"/>
        <end position="387"/>
    </location>
</feature>
<feature type="compositionally biased region" description="Low complexity" evidence="1">
    <location>
        <begin position="76"/>
        <end position="89"/>
    </location>
</feature>
<feature type="compositionally biased region" description="Polar residues" evidence="1">
    <location>
        <begin position="275"/>
        <end position="284"/>
    </location>
</feature>
<feature type="compositionally biased region" description="Pro residues" evidence="1">
    <location>
        <begin position="9"/>
        <end position="24"/>
    </location>
</feature>
<dbReference type="EMBL" id="ML978189">
    <property type="protein sequence ID" value="KAF2030575.1"/>
    <property type="molecule type" value="Genomic_DNA"/>
</dbReference>
<feature type="compositionally biased region" description="Polar residues" evidence="1">
    <location>
        <begin position="204"/>
        <end position="215"/>
    </location>
</feature>
<comment type="caution">
    <text evidence="2">The sequence shown here is derived from an EMBL/GenBank/DDBJ whole genome shotgun (WGS) entry which is preliminary data.</text>
</comment>
<dbReference type="Proteomes" id="UP000799777">
    <property type="component" value="Unassembled WGS sequence"/>
</dbReference>
<accession>A0A9P4HBJ4</accession>
<dbReference type="AlphaFoldDB" id="A0A9P4HBJ4"/>
<feature type="compositionally biased region" description="Low complexity" evidence="1">
    <location>
        <begin position="25"/>
        <end position="34"/>
    </location>
</feature>
<feature type="compositionally biased region" description="Polar residues" evidence="1">
    <location>
        <begin position="320"/>
        <end position="341"/>
    </location>
</feature>
<dbReference type="OrthoDB" id="62560at2759"/>
<evidence type="ECO:0000313" key="3">
    <source>
        <dbReference type="Proteomes" id="UP000799777"/>
    </source>
</evidence>
<proteinExistence type="predicted"/>
<dbReference type="InterPro" id="IPR038469">
    <property type="entry name" value="tRNAHis_GuaTrfase_Thg1_sf"/>
</dbReference>
<keyword evidence="3" id="KW-1185">Reference proteome</keyword>
<protein>
    <submittedName>
        <fullName evidence="2">Uncharacterized protein</fullName>
    </submittedName>
</protein>
<evidence type="ECO:0000313" key="2">
    <source>
        <dbReference type="EMBL" id="KAF2030575.1"/>
    </source>
</evidence>
<feature type="compositionally biased region" description="Polar residues" evidence="1">
    <location>
        <begin position="99"/>
        <end position="118"/>
    </location>
</feature>
<feature type="compositionally biased region" description="Polar residues" evidence="1">
    <location>
        <begin position="296"/>
        <end position="306"/>
    </location>
</feature>
<sequence length="414" mass="45344">MYITSGPKQPLPNLVPLPLSPPILKPSTKPPLSLNAPNPTTRTNFSPTSPAPGFGSTFPITGYSHSTPTEPQRPMSHSASASLTLAGSSPPQPHRLKQRSPSQPHLPSYFSPGQTQQPPAIPLRISSIPSNNKPRKLSLNKHPSLSTLRPARKSTEEKETTFVDPQAAGSSTPRKVSPPLRTYKALPNPPMNPEEEMQTRDKVMSSSPQNWSTYVTARYSPPSRTSDHYKRGGQIWPDPGRDEELSHPGMAELPNTPARTTKSHARLHSAPVTASLYQPFQSPDVQALATAASRRSPPNTFESEIQPTAPLKDSPHSKQKSVTKTPASHSVTQDTHTSQTAKPPKGKEKQNVTEKGGWAAGTQTGQGRPVQQSRTQKDKDRKKRSKAKILIEHVDIIRDEFWDKRPWILSGKTG</sequence>
<name>A0A9P4HBJ4_9PLEO</name>
<feature type="compositionally biased region" description="Low complexity" evidence="1">
    <location>
        <begin position="356"/>
        <end position="374"/>
    </location>
</feature>
<evidence type="ECO:0000256" key="1">
    <source>
        <dbReference type="SAM" id="MobiDB-lite"/>
    </source>
</evidence>
<feature type="compositionally biased region" description="Polar residues" evidence="1">
    <location>
        <begin position="35"/>
        <end position="48"/>
    </location>
</feature>
<organism evidence="2 3">
    <name type="scientific">Setomelanomma holmii</name>
    <dbReference type="NCBI Taxonomy" id="210430"/>
    <lineage>
        <taxon>Eukaryota</taxon>
        <taxon>Fungi</taxon>
        <taxon>Dikarya</taxon>
        <taxon>Ascomycota</taxon>
        <taxon>Pezizomycotina</taxon>
        <taxon>Dothideomycetes</taxon>
        <taxon>Pleosporomycetidae</taxon>
        <taxon>Pleosporales</taxon>
        <taxon>Pleosporineae</taxon>
        <taxon>Phaeosphaeriaceae</taxon>
        <taxon>Setomelanomma</taxon>
    </lineage>
</organism>
<gene>
    <name evidence="2" type="ORF">EK21DRAFT_65185</name>
</gene>
<reference evidence="2" key="1">
    <citation type="journal article" date="2020" name="Stud. Mycol.">
        <title>101 Dothideomycetes genomes: a test case for predicting lifestyles and emergence of pathogens.</title>
        <authorList>
            <person name="Haridas S."/>
            <person name="Albert R."/>
            <person name="Binder M."/>
            <person name="Bloem J."/>
            <person name="Labutti K."/>
            <person name="Salamov A."/>
            <person name="Andreopoulos B."/>
            <person name="Baker S."/>
            <person name="Barry K."/>
            <person name="Bills G."/>
            <person name="Bluhm B."/>
            <person name="Cannon C."/>
            <person name="Castanera R."/>
            <person name="Culley D."/>
            <person name="Daum C."/>
            <person name="Ezra D."/>
            <person name="Gonzalez J."/>
            <person name="Henrissat B."/>
            <person name="Kuo A."/>
            <person name="Liang C."/>
            <person name="Lipzen A."/>
            <person name="Lutzoni F."/>
            <person name="Magnuson J."/>
            <person name="Mondo S."/>
            <person name="Nolan M."/>
            <person name="Ohm R."/>
            <person name="Pangilinan J."/>
            <person name="Park H.-J."/>
            <person name="Ramirez L."/>
            <person name="Alfaro M."/>
            <person name="Sun H."/>
            <person name="Tritt A."/>
            <person name="Yoshinaga Y."/>
            <person name="Zwiers L.-H."/>
            <person name="Turgeon B."/>
            <person name="Goodwin S."/>
            <person name="Spatafora J."/>
            <person name="Crous P."/>
            <person name="Grigoriev I."/>
        </authorList>
    </citation>
    <scope>NUCLEOTIDE SEQUENCE</scope>
    <source>
        <strain evidence="2">CBS 110217</strain>
    </source>
</reference>
<dbReference type="Gene3D" id="3.30.70.3000">
    <property type="match status" value="1"/>
</dbReference>